<accession>A0ACA9TJD5</accession>
<evidence type="ECO:0000313" key="2">
    <source>
        <dbReference type="Proteomes" id="UP000836387"/>
    </source>
</evidence>
<dbReference type="EMBL" id="CADEHS020000005">
    <property type="protein sequence ID" value="CAG9941021.1"/>
    <property type="molecule type" value="Genomic_DNA"/>
</dbReference>
<comment type="caution">
    <text evidence="1">The sequence shown here is derived from an EMBL/GenBank/DDBJ whole genome shotgun (WGS) entry which is preliminary data.</text>
</comment>
<keyword evidence="2" id="KW-1185">Reference proteome</keyword>
<reference evidence="1" key="2">
    <citation type="submission" date="2021-10" db="EMBL/GenBank/DDBJ databases">
        <authorList>
            <person name="Piombo E."/>
        </authorList>
    </citation>
    <scope>NUCLEOTIDE SEQUENCE</scope>
</reference>
<reference evidence="1" key="1">
    <citation type="submission" date="2020-04" db="EMBL/GenBank/DDBJ databases">
        <authorList>
            <person name="Broberg M."/>
        </authorList>
    </citation>
    <scope>NUCLEOTIDE SEQUENCE</scope>
</reference>
<proteinExistence type="predicted"/>
<dbReference type="Proteomes" id="UP000836387">
    <property type="component" value="Unassembled WGS sequence"/>
</dbReference>
<evidence type="ECO:0000313" key="1">
    <source>
        <dbReference type="EMBL" id="CAG9941021.1"/>
    </source>
</evidence>
<organism evidence="1 2">
    <name type="scientific">Clonostachys rosea f. rosea IK726</name>
    <dbReference type="NCBI Taxonomy" id="1349383"/>
    <lineage>
        <taxon>Eukaryota</taxon>
        <taxon>Fungi</taxon>
        <taxon>Dikarya</taxon>
        <taxon>Ascomycota</taxon>
        <taxon>Pezizomycotina</taxon>
        <taxon>Sordariomycetes</taxon>
        <taxon>Hypocreomycetidae</taxon>
        <taxon>Hypocreales</taxon>
        <taxon>Bionectriaceae</taxon>
        <taxon>Clonostachys</taxon>
    </lineage>
</organism>
<name>A0ACA9TJD5_BIOOC</name>
<sequence>MAWKERTVRLLEDEHGSETDGVDTAGANVDEELLHRLDEGGRVDGVEGDKHGSVNNVPLALASQVLDVLGVLGSELLELGVEDLANAGGLLDEFLVEDLTNNSAAHDDTGWVADPGVELAVGLVGDELAVAEEVAGRLGLLGEGDDVGRGGEVPVGVAPELSGGAEAGLDLVDDEGDAVLLRQVTETLEEGGGGVVVAALALDGLDDEGDDGEAPRGVGEGEDGEVGGAGLGVLDAGGGLLVRPVDALTTLLAAVEHHGGLEGQLVSLGS</sequence>
<protein>
    <submittedName>
        <fullName evidence="1">Uncharacterized protein</fullName>
    </submittedName>
</protein>
<gene>
    <name evidence="1" type="ORF">CRV2_00002444</name>
</gene>